<dbReference type="SUPFAM" id="SSF46894">
    <property type="entry name" value="C-terminal effector domain of the bipartite response regulators"/>
    <property type="match status" value="1"/>
</dbReference>
<dbReference type="GO" id="GO:0006355">
    <property type="term" value="P:regulation of DNA-templated transcription"/>
    <property type="evidence" value="ECO:0007669"/>
    <property type="project" value="InterPro"/>
</dbReference>
<evidence type="ECO:0000259" key="2">
    <source>
        <dbReference type="PROSITE" id="PS50110"/>
    </source>
</evidence>
<dbReference type="InterPro" id="IPR016032">
    <property type="entry name" value="Sig_transdc_resp-reg_C-effctor"/>
</dbReference>
<organism evidence="3">
    <name type="scientific">freshwater metagenome</name>
    <dbReference type="NCBI Taxonomy" id="449393"/>
    <lineage>
        <taxon>unclassified sequences</taxon>
        <taxon>metagenomes</taxon>
        <taxon>ecological metagenomes</taxon>
    </lineage>
</organism>
<dbReference type="PROSITE" id="PS50110">
    <property type="entry name" value="RESPONSE_REGULATORY"/>
    <property type="match status" value="1"/>
</dbReference>
<sequence length="231" mass="25209">MTQLGYVAYRVITMSASPESRRLLVVEDDPFTGALLSGVLRNHGFEVRVEVSAADARDAMKVFDADAALIDIQLGDGPSGIALSNLFHTVYPYCALAILTRFPDPHAAGLVKEDLPPGCGFLRKDMIADSDYLLKALEEILTDHGSDYRDDLTSTSPFEKLTDAQLDVLKLVAAGLTNAAIAHKRNTSESAVEQIFTAIKKALDIKNDADLNTRTEMARRYIQVAGIPERL</sequence>
<evidence type="ECO:0000313" key="3">
    <source>
        <dbReference type="EMBL" id="CAB4760035.1"/>
    </source>
</evidence>
<feature type="domain" description="Response regulatory" evidence="2">
    <location>
        <begin position="22"/>
        <end position="139"/>
    </location>
</feature>
<dbReference type="InterPro" id="IPR000792">
    <property type="entry name" value="Tscrpt_reg_LuxR_C"/>
</dbReference>
<accession>A0A6J6ULB2</accession>
<reference evidence="3" key="1">
    <citation type="submission" date="2020-05" db="EMBL/GenBank/DDBJ databases">
        <authorList>
            <person name="Chiriac C."/>
            <person name="Salcher M."/>
            <person name="Ghai R."/>
            <person name="Kavagutti S V."/>
        </authorList>
    </citation>
    <scope>NUCLEOTIDE SEQUENCE</scope>
</reference>
<dbReference type="Gene3D" id="3.40.50.2300">
    <property type="match status" value="1"/>
</dbReference>
<dbReference type="InterPro" id="IPR001789">
    <property type="entry name" value="Sig_transdc_resp-reg_receiver"/>
</dbReference>
<dbReference type="PANTHER" id="PTHR43214">
    <property type="entry name" value="TWO-COMPONENT RESPONSE REGULATOR"/>
    <property type="match status" value="1"/>
</dbReference>
<dbReference type="InterPro" id="IPR011006">
    <property type="entry name" value="CheY-like_superfamily"/>
</dbReference>
<dbReference type="AlphaFoldDB" id="A0A6J6ULB2"/>
<dbReference type="Gene3D" id="1.10.10.10">
    <property type="entry name" value="Winged helix-like DNA-binding domain superfamily/Winged helix DNA-binding domain"/>
    <property type="match status" value="1"/>
</dbReference>
<dbReference type="SMART" id="SM00421">
    <property type="entry name" value="HTH_LUXR"/>
    <property type="match status" value="1"/>
</dbReference>
<dbReference type="GO" id="GO:0003677">
    <property type="term" value="F:DNA binding"/>
    <property type="evidence" value="ECO:0007669"/>
    <property type="project" value="UniProtKB-KW"/>
</dbReference>
<evidence type="ECO:0000256" key="1">
    <source>
        <dbReference type="ARBA" id="ARBA00023125"/>
    </source>
</evidence>
<dbReference type="InterPro" id="IPR039420">
    <property type="entry name" value="WalR-like"/>
</dbReference>
<dbReference type="CDD" id="cd00156">
    <property type="entry name" value="REC"/>
    <property type="match status" value="1"/>
</dbReference>
<gene>
    <name evidence="3" type="ORF">UFOPK2837_01096</name>
</gene>
<proteinExistence type="predicted"/>
<protein>
    <submittedName>
        <fullName evidence="3">Unannotated protein</fullName>
    </submittedName>
</protein>
<keyword evidence="1" id="KW-0238">DNA-binding</keyword>
<dbReference type="InterPro" id="IPR036388">
    <property type="entry name" value="WH-like_DNA-bd_sf"/>
</dbReference>
<name>A0A6J6ULB2_9ZZZZ</name>
<dbReference type="Pfam" id="PF00196">
    <property type="entry name" value="GerE"/>
    <property type="match status" value="1"/>
</dbReference>
<dbReference type="GO" id="GO:0000160">
    <property type="term" value="P:phosphorelay signal transduction system"/>
    <property type="evidence" value="ECO:0007669"/>
    <property type="project" value="InterPro"/>
</dbReference>
<dbReference type="EMBL" id="CAEZZF010000130">
    <property type="protein sequence ID" value="CAB4760035.1"/>
    <property type="molecule type" value="Genomic_DNA"/>
</dbReference>
<dbReference type="SUPFAM" id="SSF52172">
    <property type="entry name" value="CheY-like"/>
    <property type="match status" value="1"/>
</dbReference>